<dbReference type="EMBL" id="QUMO01000003">
    <property type="protein sequence ID" value="REF85956.1"/>
    <property type="molecule type" value="Genomic_DNA"/>
</dbReference>
<dbReference type="AlphaFoldDB" id="A0A3D9YTP3"/>
<reference evidence="2 3" key="1">
    <citation type="submission" date="2018-08" db="EMBL/GenBank/DDBJ databases">
        <title>Genomic Encyclopedia of Type Strains, Phase IV (KMG-IV): sequencing the most valuable type-strain genomes for metagenomic binning, comparative biology and taxonomic classification.</title>
        <authorList>
            <person name="Goeker M."/>
        </authorList>
    </citation>
    <scope>NUCLEOTIDE SEQUENCE [LARGE SCALE GENOMIC DNA]</scope>
    <source>
        <strain evidence="2 3">BW863</strain>
    </source>
</reference>
<organism evidence="2 3">
    <name type="scientific">Methylovirgula ligni</name>
    <dbReference type="NCBI Taxonomy" id="569860"/>
    <lineage>
        <taxon>Bacteria</taxon>
        <taxon>Pseudomonadati</taxon>
        <taxon>Pseudomonadota</taxon>
        <taxon>Alphaproteobacteria</taxon>
        <taxon>Hyphomicrobiales</taxon>
        <taxon>Beijerinckiaceae</taxon>
        <taxon>Methylovirgula</taxon>
    </lineage>
</organism>
<keyword evidence="1" id="KW-0812">Transmembrane</keyword>
<gene>
    <name evidence="2" type="ORF">DES32_1996</name>
</gene>
<keyword evidence="1" id="KW-1133">Transmembrane helix</keyword>
<name>A0A3D9YTP3_9HYPH</name>
<keyword evidence="3" id="KW-1185">Reference proteome</keyword>
<feature type="transmembrane region" description="Helical" evidence="1">
    <location>
        <begin position="12"/>
        <end position="36"/>
    </location>
</feature>
<accession>A0A3D9YTP3</accession>
<dbReference type="OrthoDB" id="8099304at2"/>
<feature type="transmembrane region" description="Helical" evidence="1">
    <location>
        <begin position="105"/>
        <end position="124"/>
    </location>
</feature>
<sequence length="139" mass="15759">MAKKYIPPKQGVASQLFDVASLLALVFGALFLPIWLKIAVPSRVEELPPGVSYQLQTDGSKKWSGLTWEKLRQNPTMQQQWEKLGYSKEQAADIITQPFKYDIDVLGVGITAIVVIGYFVFMLVMSEKEYREVIAEKFD</sequence>
<comment type="caution">
    <text evidence="2">The sequence shown here is derived from an EMBL/GenBank/DDBJ whole genome shotgun (WGS) entry which is preliminary data.</text>
</comment>
<evidence type="ECO:0000256" key="1">
    <source>
        <dbReference type="SAM" id="Phobius"/>
    </source>
</evidence>
<evidence type="ECO:0000313" key="2">
    <source>
        <dbReference type="EMBL" id="REF85956.1"/>
    </source>
</evidence>
<dbReference type="RefSeq" id="WP_115836551.1">
    <property type="nucleotide sequence ID" value="NZ_CP025086.1"/>
</dbReference>
<protein>
    <submittedName>
        <fullName evidence="2">Uncharacterized protein</fullName>
    </submittedName>
</protein>
<proteinExistence type="predicted"/>
<dbReference type="Proteomes" id="UP000256900">
    <property type="component" value="Unassembled WGS sequence"/>
</dbReference>
<evidence type="ECO:0000313" key="3">
    <source>
        <dbReference type="Proteomes" id="UP000256900"/>
    </source>
</evidence>
<keyword evidence="1" id="KW-0472">Membrane</keyword>